<protein>
    <submittedName>
        <fullName evidence="1">Uncharacterized protein</fullName>
    </submittedName>
</protein>
<evidence type="ECO:0000313" key="2">
    <source>
        <dbReference type="Proteomes" id="UP000198253"/>
    </source>
</evidence>
<proteinExistence type="predicted"/>
<accession>A0A1C4WGI3</accession>
<keyword evidence="2" id="KW-1185">Reference proteome</keyword>
<dbReference type="InterPro" id="IPR054202">
    <property type="entry name" value="DUF6907"/>
</dbReference>
<dbReference type="AlphaFoldDB" id="A0A1C4WGI3"/>
<gene>
    <name evidence="1" type="ORF">GA0070618_2173</name>
</gene>
<sequence length="243" mass="26166">MPTEGVVDGPFWQKTACPPWCTSRHQADDAYADRVHHADLLPDGKAVIDLVLEQATEGRPEQLEVTVARHYRSTTAVIHVIKSEQTELQLTPSEARTLAAHLRQLLRTASLPADPSRLWKPLDGVTVGGQPAFPCPHRRPWCRGHSKSEIVESRQPGNPLMHSGSVASVPFTIGNSPGSIDISLDTIDGHQPQPFAYLQVVGGDGGGELDVTAIDHTIAALQLAKKLILDNPVGSVKLTADLG</sequence>
<dbReference type="Pfam" id="PF21848">
    <property type="entry name" value="DUF6907"/>
    <property type="match status" value="1"/>
</dbReference>
<evidence type="ECO:0000313" key="1">
    <source>
        <dbReference type="EMBL" id="SCE95312.1"/>
    </source>
</evidence>
<reference evidence="2" key="1">
    <citation type="submission" date="2016-06" db="EMBL/GenBank/DDBJ databases">
        <authorList>
            <person name="Varghese N."/>
            <person name="Submissions Spin"/>
        </authorList>
    </citation>
    <scope>NUCLEOTIDE SEQUENCE [LARGE SCALE GENOMIC DNA]</scope>
    <source>
        <strain evidence="2">DSM 43816</strain>
    </source>
</reference>
<name>A0A1C4WGI3_MICEC</name>
<dbReference type="Proteomes" id="UP000198253">
    <property type="component" value="Chromosome I"/>
</dbReference>
<organism evidence="1 2">
    <name type="scientific">Micromonospora echinospora</name>
    <name type="common">Micromonospora purpurea</name>
    <dbReference type="NCBI Taxonomy" id="1877"/>
    <lineage>
        <taxon>Bacteria</taxon>
        <taxon>Bacillati</taxon>
        <taxon>Actinomycetota</taxon>
        <taxon>Actinomycetes</taxon>
        <taxon>Micromonosporales</taxon>
        <taxon>Micromonosporaceae</taxon>
        <taxon>Micromonospora</taxon>
    </lineage>
</organism>
<dbReference type="EMBL" id="LT607413">
    <property type="protein sequence ID" value="SCE95312.1"/>
    <property type="molecule type" value="Genomic_DNA"/>
</dbReference>
<dbReference type="InParanoid" id="A0A1C4WGI3"/>